<dbReference type="AlphaFoldDB" id="A0A9P6ZUR5"/>
<evidence type="ECO:0000313" key="2">
    <source>
        <dbReference type="Proteomes" id="UP000714275"/>
    </source>
</evidence>
<sequence>MNHLAPEFEFTHENHRFRASGVRSQAYSVTCNKKVSLALSVSHITVNSSSIMILHLTVTAIEIYDHAWEHLVKAVVHRAIYNAEPRALSPCLENTRTTVGKSIRQIVDEKTKNMSHGFPGSGKTFILQTSSGDRDVSQELFSRTLIVWMQRYLKARQDQVQCLSTKHIW</sequence>
<reference evidence="1" key="1">
    <citation type="journal article" date="2020" name="New Phytol.">
        <title>Comparative genomics reveals dynamic genome evolution in host specialist ectomycorrhizal fungi.</title>
        <authorList>
            <person name="Lofgren L.A."/>
            <person name="Nguyen N.H."/>
            <person name="Vilgalys R."/>
            <person name="Ruytinx J."/>
            <person name="Liao H.L."/>
            <person name="Branco S."/>
            <person name="Kuo A."/>
            <person name="LaButti K."/>
            <person name="Lipzen A."/>
            <person name="Andreopoulos W."/>
            <person name="Pangilinan J."/>
            <person name="Riley R."/>
            <person name="Hundley H."/>
            <person name="Na H."/>
            <person name="Barry K."/>
            <person name="Grigoriev I.V."/>
            <person name="Stajich J.E."/>
            <person name="Kennedy P.G."/>
        </authorList>
    </citation>
    <scope>NUCLEOTIDE SEQUENCE</scope>
    <source>
        <strain evidence="1">DOB743</strain>
    </source>
</reference>
<gene>
    <name evidence="1" type="ORF">EV702DRAFT_1107957</name>
</gene>
<name>A0A9P6ZUR5_9AGAM</name>
<protein>
    <submittedName>
        <fullName evidence="1">Uncharacterized protein</fullName>
    </submittedName>
</protein>
<dbReference type="Proteomes" id="UP000714275">
    <property type="component" value="Unassembled WGS sequence"/>
</dbReference>
<organism evidence="1 2">
    <name type="scientific">Suillus placidus</name>
    <dbReference type="NCBI Taxonomy" id="48579"/>
    <lineage>
        <taxon>Eukaryota</taxon>
        <taxon>Fungi</taxon>
        <taxon>Dikarya</taxon>
        <taxon>Basidiomycota</taxon>
        <taxon>Agaricomycotina</taxon>
        <taxon>Agaricomycetes</taxon>
        <taxon>Agaricomycetidae</taxon>
        <taxon>Boletales</taxon>
        <taxon>Suillineae</taxon>
        <taxon>Suillaceae</taxon>
        <taxon>Suillus</taxon>
    </lineage>
</organism>
<comment type="caution">
    <text evidence="1">The sequence shown here is derived from an EMBL/GenBank/DDBJ whole genome shotgun (WGS) entry which is preliminary data.</text>
</comment>
<evidence type="ECO:0000313" key="1">
    <source>
        <dbReference type="EMBL" id="KAG1776630.1"/>
    </source>
</evidence>
<accession>A0A9P6ZUR5</accession>
<keyword evidence="2" id="KW-1185">Reference proteome</keyword>
<dbReference type="EMBL" id="JABBWD010000025">
    <property type="protein sequence ID" value="KAG1776630.1"/>
    <property type="molecule type" value="Genomic_DNA"/>
</dbReference>
<dbReference type="OrthoDB" id="10307834at2759"/>
<proteinExistence type="predicted"/>